<keyword evidence="1" id="KW-0732">Signal</keyword>
<protein>
    <submittedName>
        <fullName evidence="2">Uncharacterized protein</fullName>
    </submittedName>
</protein>
<dbReference type="EMBL" id="PJAI02000007">
    <property type="protein sequence ID" value="TYK65861.1"/>
    <property type="molecule type" value="Genomic_DNA"/>
</dbReference>
<comment type="caution">
    <text evidence="2">The sequence shown here is derived from an EMBL/GenBank/DDBJ whole genome shotgun (WGS) entry which is preliminary data.</text>
</comment>
<accession>A0ABY3MXH8</accession>
<evidence type="ECO:0000313" key="3">
    <source>
        <dbReference type="Proteomes" id="UP000815846"/>
    </source>
</evidence>
<gene>
    <name evidence="2" type="ORF">CWS31_007880</name>
</gene>
<keyword evidence="3" id="KW-1185">Reference proteome</keyword>
<evidence type="ECO:0000256" key="1">
    <source>
        <dbReference type="SAM" id="SignalP"/>
    </source>
</evidence>
<organism evidence="2 3">
    <name type="scientific">Colwellia echini</name>
    <dbReference type="NCBI Taxonomy" id="1982103"/>
    <lineage>
        <taxon>Bacteria</taxon>
        <taxon>Pseudomonadati</taxon>
        <taxon>Pseudomonadota</taxon>
        <taxon>Gammaproteobacteria</taxon>
        <taxon>Alteromonadales</taxon>
        <taxon>Colwelliaceae</taxon>
        <taxon>Colwellia</taxon>
    </lineage>
</organism>
<dbReference type="Proteomes" id="UP000815846">
    <property type="component" value="Unassembled WGS sequence"/>
</dbReference>
<name>A0ABY3MXH8_9GAMM</name>
<feature type="chain" id="PRO_5045621375" evidence="1">
    <location>
        <begin position="26"/>
        <end position="92"/>
    </location>
</feature>
<dbReference type="RefSeq" id="WP_101342822.1">
    <property type="nucleotide sequence ID" value="NZ_PJAI02000007.1"/>
</dbReference>
<sequence length="92" mass="9624">MNSYIKAAAIALTLVTSTYLPSAMAEPAEIESSENIVETVNVEQGSVAFGGFRTGGLMKFGGFRTGGLMKFGGFRTGGLMKFGGFRTGGLMK</sequence>
<reference evidence="2 3" key="1">
    <citation type="submission" date="2019-08" db="EMBL/GenBank/DDBJ databases">
        <title>Microbe sample from Colwellia echini.</title>
        <authorList>
            <person name="Christiansen L."/>
            <person name="Pathiraja D."/>
            <person name="Schultz-Johansen M."/>
            <person name="Choi I.-G."/>
            <person name="Stougaard P."/>
        </authorList>
    </citation>
    <scope>NUCLEOTIDE SEQUENCE [LARGE SCALE GENOMIC DNA]</scope>
    <source>
        <strain evidence="2 3">A3</strain>
    </source>
</reference>
<proteinExistence type="predicted"/>
<feature type="signal peptide" evidence="1">
    <location>
        <begin position="1"/>
        <end position="25"/>
    </location>
</feature>
<evidence type="ECO:0000313" key="2">
    <source>
        <dbReference type="EMBL" id="TYK65861.1"/>
    </source>
</evidence>